<feature type="region of interest" description="Disordered" evidence="1">
    <location>
        <begin position="112"/>
        <end position="202"/>
    </location>
</feature>
<dbReference type="SUPFAM" id="SSF51161">
    <property type="entry name" value="Trimeric LpxA-like enzymes"/>
    <property type="match status" value="1"/>
</dbReference>
<feature type="compositionally biased region" description="Polar residues" evidence="1">
    <location>
        <begin position="118"/>
        <end position="144"/>
    </location>
</feature>
<dbReference type="Proteomes" id="UP001196661">
    <property type="component" value="Unassembled WGS sequence"/>
</dbReference>
<evidence type="ECO:0000313" key="3">
    <source>
        <dbReference type="Proteomes" id="UP001196661"/>
    </source>
</evidence>
<dbReference type="EMBL" id="JADOER010000004">
    <property type="protein sequence ID" value="MBT9311086.1"/>
    <property type="molecule type" value="Genomic_DNA"/>
</dbReference>
<accession>A0ABS5Y0F3</accession>
<reference evidence="2 3" key="1">
    <citation type="journal article" date="2021" name="Mar. Drugs">
        <title>Genome Reduction and Secondary Metabolism of the Marine Sponge-Associated Cyanobacterium Leptothoe.</title>
        <authorList>
            <person name="Konstantinou D."/>
            <person name="Popin R.V."/>
            <person name="Fewer D.P."/>
            <person name="Sivonen K."/>
            <person name="Gkelis S."/>
        </authorList>
    </citation>
    <scope>NUCLEOTIDE SEQUENCE [LARGE SCALE GENOMIC DNA]</scope>
    <source>
        <strain evidence="2 3">TAU-MAC 1615</strain>
    </source>
</reference>
<evidence type="ECO:0000256" key="1">
    <source>
        <dbReference type="SAM" id="MobiDB-lite"/>
    </source>
</evidence>
<gene>
    <name evidence="2" type="ORF">IXB28_02615</name>
</gene>
<dbReference type="InterPro" id="IPR011004">
    <property type="entry name" value="Trimer_LpxA-like_sf"/>
</dbReference>
<organism evidence="2 3">
    <name type="scientific">Leptothoe kymatousa TAU-MAC 1615</name>
    <dbReference type="NCBI Taxonomy" id="2364775"/>
    <lineage>
        <taxon>Bacteria</taxon>
        <taxon>Bacillati</taxon>
        <taxon>Cyanobacteriota</taxon>
        <taxon>Cyanophyceae</taxon>
        <taxon>Nodosilineales</taxon>
        <taxon>Cymatolegaceae</taxon>
        <taxon>Leptothoe</taxon>
        <taxon>Leptothoe kymatousa</taxon>
    </lineage>
</organism>
<sequence length="242" mass="24567">MEPSPLHFVSHTHYYRGGDIVIDESAAIAPGVVFRASPGASIRVGPGVCIGAGVVIQAKKGCVFIESGASLGTGVLVVGHGHIGKDACIGPSSTLMNPAVAANEIIPPCSLLSSSSSQPSNQGASTPHQESGTTFHTPNFQSQDGPVPSVPITPRTSPTVQPQAVSPKPVDVPDLGPTAAAHQNGSGETFNQGNGTHSTSAAPSAVVAQNHDVYGRDHLNSLLSALFPHRQPLNNGNTGGES</sequence>
<evidence type="ECO:0008006" key="4">
    <source>
        <dbReference type="Google" id="ProtNLM"/>
    </source>
</evidence>
<keyword evidence="3" id="KW-1185">Reference proteome</keyword>
<proteinExistence type="predicted"/>
<protein>
    <recommendedName>
        <fullName evidence="4">Dynactin subunit 6</fullName>
    </recommendedName>
</protein>
<dbReference type="Gene3D" id="2.160.10.10">
    <property type="entry name" value="Hexapeptide repeat proteins"/>
    <property type="match status" value="1"/>
</dbReference>
<name>A0ABS5Y0F3_9CYAN</name>
<dbReference type="RefSeq" id="WP_215616996.1">
    <property type="nucleotide sequence ID" value="NZ_JADOER010000004.1"/>
</dbReference>
<comment type="caution">
    <text evidence="2">The sequence shown here is derived from an EMBL/GenBank/DDBJ whole genome shotgun (WGS) entry which is preliminary data.</text>
</comment>
<feature type="compositionally biased region" description="Polar residues" evidence="1">
    <location>
        <begin position="154"/>
        <end position="164"/>
    </location>
</feature>
<feature type="compositionally biased region" description="Polar residues" evidence="1">
    <location>
        <begin position="181"/>
        <end position="202"/>
    </location>
</feature>
<evidence type="ECO:0000313" key="2">
    <source>
        <dbReference type="EMBL" id="MBT9311086.1"/>
    </source>
</evidence>